<dbReference type="AlphaFoldDB" id="A0A0D1XEA4"/>
<feature type="transmembrane region" description="Helical" evidence="1">
    <location>
        <begin position="27"/>
        <end position="49"/>
    </location>
</feature>
<dbReference type="OrthoDB" id="3008506at2"/>
<dbReference type="STRING" id="47500.AF333_12095"/>
<reference evidence="2 4" key="1">
    <citation type="submission" date="2015-07" db="EMBL/GenBank/DDBJ databases">
        <title>Fjat-14205 dsm 2895.</title>
        <authorList>
            <person name="Liu B."/>
            <person name="Wang J."/>
            <person name="Zhu Y."/>
            <person name="Liu G."/>
            <person name="Chen Q."/>
            <person name="Chen Z."/>
            <person name="Lan J."/>
            <person name="Che J."/>
            <person name="Ge C."/>
            <person name="Shi H."/>
            <person name="Pan Z."/>
            <person name="Liu X."/>
        </authorList>
    </citation>
    <scope>NUCLEOTIDE SEQUENCE [LARGE SCALE GENOMIC DNA]</scope>
    <source>
        <strain evidence="2 4">DSM 2895</strain>
    </source>
</reference>
<gene>
    <name evidence="2" type="ORF">AF333_12095</name>
    <name evidence="3" type="ORF">SAMN04487909_1557</name>
</gene>
<dbReference type="EMBL" id="FNED01000055">
    <property type="protein sequence ID" value="SDK43080.1"/>
    <property type="molecule type" value="Genomic_DNA"/>
</dbReference>
<dbReference type="PATRIC" id="fig|47500.8.peg.2266"/>
<feature type="transmembrane region" description="Helical" evidence="1">
    <location>
        <begin position="61"/>
        <end position="83"/>
    </location>
</feature>
<dbReference type="GeneID" id="42305921"/>
<organism evidence="2 4">
    <name type="scientific">Aneurinibacillus migulanus</name>
    <name type="common">Bacillus migulanus</name>
    <dbReference type="NCBI Taxonomy" id="47500"/>
    <lineage>
        <taxon>Bacteria</taxon>
        <taxon>Bacillati</taxon>
        <taxon>Bacillota</taxon>
        <taxon>Bacilli</taxon>
        <taxon>Bacillales</taxon>
        <taxon>Paenibacillaceae</taxon>
        <taxon>Aneurinibacillus group</taxon>
        <taxon>Aneurinibacillus</taxon>
    </lineage>
</organism>
<dbReference type="Proteomes" id="UP000037269">
    <property type="component" value="Unassembled WGS sequence"/>
</dbReference>
<evidence type="ECO:0000313" key="4">
    <source>
        <dbReference type="Proteomes" id="UP000037269"/>
    </source>
</evidence>
<sequence>MSQEDVRKGITNAKFNEESSNILFGEITLLSIFLGGVSESWWVLGLVFLGCTTALRFKPAVLFMCIGFSIIWGIIGYGIGMIIGGIGTSVVLGVIGLLGGIVVNMRALK</sequence>
<evidence type="ECO:0000313" key="3">
    <source>
        <dbReference type="EMBL" id="SDK43080.1"/>
    </source>
</evidence>
<protein>
    <submittedName>
        <fullName evidence="2">Uncharacterized protein</fullName>
    </submittedName>
</protein>
<evidence type="ECO:0000313" key="5">
    <source>
        <dbReference type="Proteomes" id="UP000182836"/>
    </source>
</evidence>
<dbReference type="EMBL" id="LGUG01000004">
    <property type="protein sequence ID" value="KON96115.1"/>
    <property type="molecule type" value="Genomic_DNA"/>
</dbReference>
<keyword evidence="4" id="KW-1185">Reference proteome</keyword>
<feature type="transmembrane region" description="Helical" evidence="1">
    <location>
        <begin position="89"/>
        <end position="108"/>
    </location>
</feature>
<reference evidence="3 5" key="2">
    <citation type="submission" date="2016-10" db="EMBL/GenBank/DDBJ databases">
        <authorList>
            <person name="de Groot N.N."/>
        </authorList>
    </citation>
    <scope>NUCLEOTIDE SEQUENCE [LARGE SCALE GENOMIC DNA]</scope>
    <source>
        <strain evidence="3 5">DSM 2895</strain>
    </source>
</reference>
<proteinExistence type="predicted"/>
<evidence type="ECO:0000256" key="1">
    <source>
        <dbReference type="SAM" id="Phobius"/>
    </source>
</evidence>
<name>A0A0D1XEA4_ANEMI</name>
<evidence type="ECO:0000313" key="2">
    <source>
        <dbReference type="EMBL" id="KON96115.1"/>
    </source>
</evidence>
<accession>A0A0D1XEA4</accession>
<keyword evidence="1" id="KW-0812">Transmembrane</keyword>
<keyword evidence="1" id="KW-0472">Membrane</keyword>
<keyword evidence="1" id="KW-1133">Transmembrane helix</keyword>
<dbReference type="Proteomes" id="UP000182836">
    <property type="component" value="Unassembled WGS sequence"/>
</dbReference>
<dbReference type="RefSeq" id="WP_043067245.1">
    <property type="nucleotide sequence ID" value="NZ_BJOA01000213.1"/>
</dbReference>